<evidence type="ECO:0000313" key="3">
    <source>
        <dbReference type="EMBL" id="OBR84576.1"/>
    </source>
</evidence>
<dbReference type="Gene3D" id="2.60.120.260">
    <property type="entry name" value="Galactose-binding domain-like"/>
    <property type="match status" value="1"/>
</dbReference>
<dbReference type="KEGG" id="kdj:28969134"/>
<evidence type="ECO:0000256" key="2">
    <source>
        <dbReference type="SAM" id="Phobius"/>
    </source>
</evidence>
<dbReference type="RefSeq" id="XP_018262418.2">
    <property type="nucleotide sequence ID" value="XM_018408727.2"/>
</dbReference>
<evidence type="ECO:0000256" key="1">
    <source>
        <dbReference type="SAM" id="MobiDB-lite"/>
    </source>
</evidence>
<dbReference type="GeneID" id="28969134"/>
<keyword evidence="2" id="KW-1133">Transmembrane helix</keyword>
<protein>
    <submittedName>
        <fullName evidence="3">Uncharacterized protein</fullName>
    </submittedName>
</protein>
<dbReference type="OrthoDB" id="2588189at2759"/>
<gene>
    <name evidence="3" type="ORF">I303_05435</name>
</gene>
<dbReference type="EMBL" id="KI894032">
    <property type="protein sequence ID" value="OBR84576.1"/>
    <property type="molecule type" value="Genomic_DNA"/>
</dbReference>
<feature type="region of interest" description="Disordered" evidence="1">
    <location>
        <begin position="309"/>
        <end position="354"/>
    </location>
</feature>
<feature type="compositionally biased region" description="Polar residues" evidence="1">
    <location>
        <begin position="184"/>
        <end position="194"/>
    </location>
</feature>
<feature type="compositionally biased region" description="Polar residues" evidence="1">
    <location>
        <begin position="315"/>
        <end position="325"/>
    </location>
</feature>
<dbReference type="VEuPathDB" id="FungiDB:I303_05435"/>
<organism evidence="3">
    <name type="scientific">Kwoniella dejecticola CBS 10117</name>
    <dbReference type="NCBI Taxonomy" id="1296121"/>
    <lineage>
        <taxon>Eukaryota</taxon>
        <taxon>Fungi</taxon>
        <taxon>Dikarya</taxon>
        <taxon>Basidiomycota</taxon>
        <taxon>Agaricomycotina</taxon>
        <taxon>Tremellomycetes</taxon>
        <taxon>Tremellales</taxon>
        <taxon>Cryptococcaceae</taxon>
        <taxon>Kwoniella</taxon>
    </lineage>
</organism>
<name>A0A1A6A3E3_9TREE</name>
<feature type="compositionally biased region" description="Low complexity" evidence="1">
    <location>
        <begin position="195"/>
        <end position="221"/>
    </location>
</feature>
<feature type="transmembrane region" description="Helical" evidence="2">
    <location>
        <begin position="270"/>
        <end position="293"/>
    </location>
</feature>
<keyword evidence="2" id="KW-0812">Transmembrane</keyword>
<proteinExistence type="predicted"/>
<keyword evidence="2" id="KW-0472">Membrane</keyword>
<dbReference type="AlphaFoldDB" id="A0A1A6A3E3"/>
<reference evidence="3" key="1">
    <citation type="submission" date="2013-07" db="EMBL/GenBank/DDBJ databases">
        <title>The Genome Sequence of Cryptococcus dejecticola CBS10117.</title>
        <authorList>
            <consortium name="The Broad Institute Genome Sequencing Platform"/>
            <person name="Cuomo C."/>
            <person name="Litvintseva A."/>
            <person name="Chen Y."/>
            <person name="Heitman J."/>
            <person name="Sun S."/>
            <person name="Springer D."/>
            <person name="Dromer F."/>
            <person name="Young S.K."/>
            <person name="Zeng Q."/>
            <person name="Gargeya S."/>
            <person name="Fitzgerald M."/>
            <person name="Abouelleil A."/>
            <person name="Alvarado L."/>
            <person name="Berlin A.M."/>
            <person name="Chapman S.B."/>
            <person name="Dewar J."/>
            <person name="Goldberg J."/>
            <person name="Griggs A."/>
            <person name="Gujja S."/>
            <person name="Hansen M."/>
            <person name="Howarth C."/>
            <person name="Imamovic A."/>
            <person name="Larimer J."/>
            <person name="McCowan C."/>
            <person name="Murphy C."/>
            <person name="Pearson M."/>
            <person name="Priest M."/>
            <person name="Roberts A."/>
            <person name="Saif S."/>
            <person name="Shea T."/>
            <person name="Sykes S."/>
            <person name="Wortman J."/>
            <person name="Nusbaum C."/>
            <person name="Birren B."/>
        </authorList>
    </citation>
    <scope>NUCLEOTIDE SEQUENCE [LARGE SCALE GENOMIC DNA]</scope>
    <source>
        <strain evidence="3">CBS 10117</strain>
    </source>
</reference>
<feature type="region of interest" description="Disordered" evidence="1">
    <location>
        <begin position="184"/>
        <end position="223"/>
    </location>
</feature>
<sequence length="354" mass="38424">MAVICRAQNYTIDDSQWSTPALSLSDGWNMLRTNGSNEYIAPVKQVEEMEALLGEFWNSSISWTEQQGAWMELSFVGTDIWAYGIDGPEYGDIEFTLDGRKMEHGDEGSSQDSEEQDYHHLLLDLHELENGEHTLRYTNAGAEGAGKRMSFDYAVIQGQSSPISEKNDASAIASLTNTPALAAQVTSPLTSTDRTTISTSFSHSTSTPNPNSTSTSNDSSPQLQEGVIQAQAQAQAAAASSAALAALFPTQYSMAQLASLKEVYTFRWNAAAYFVVVFASCVVGVFLLFIVHISLKAYIKDHRPEDPYMDGCEQGGSSKTQGSPLTTTTRTTSTQGMEAIKQPKDSGNYVGPPF</sequence>
<accession>A0A1A6A3E3</accession>